<evidence type="ECO:0000313" key="12">
    <source>
        <dbReference type="Proteomes" id="UP000008825"/>
    </source>
</evidence>
<keyword evidence="8" id="KW-0413">Isomerase</keyword>
<dbReference type="STRING" id="404380.Gbem_1577"/>
<dbReference type="SMART" id="SM00487">
    <property type="entry name" value="DEXDc"/>
    <property type="match status" value="1"/>
</dbReference>
<keyword evidence="1" id="KW-0547">Nucleotide-binding</keyword>
<dbReference type="InterPro" id="IPR045628">
    <property type="entry name" value="Lhr_WH_dom"/>
</dbReference>
<dbReference type="Pfam" id="PF08494">
    <property type="entry name" value="DEAD_assoc"/>
    <property type="match status" value="1"/>
</dbReference>
<gene>
    <name evidence="11" type="ordered locus">Gbem_1577</name>
</gene>
<dbReference type="RefSeq" id="WP_012530011.1">
    <property type="nucleotide sequence ID" value="NC_011146.1"/>
</dbReference>
<dbReference type="Pfam" id="PF00270">
    <property type="entry name" value="DEAD"/>
    <property type="match status" value="1"/>
</dbReference>
<keyword evidence="7" id="KW-0234">DNA repair</keyword>
<dbReference type="HOGENOM" id="CLU_002025_3_1_7"/>
<dbReference type="Proteomes" id="UP000008825">
    <property type="component" value="Chromosome"/>
</dbReference>
<evidence type="ECO:0000313" key="11">
    <source>
        <dbReference type="EMBL" id="ACH38595.1"/>
    </source>
</evidence>
<evidence type="ECO:0000256" key="5">
    <source>
        <dbReference type="ARBA" id="ARBA00022840"/>
    </source>
</evidence>
<feature type="domain" description="Helicase ATP-binding" evidence="9">
    <location>
        <begin position="32"/>
        <end position="222"/>
    </location>
</feature>
<dbReference type="InterPro" id="IPR052511">
    <property type="entry name" value="ATP-dep_Helicase"/>
</dbReference>
<dbReference type="Pfam" id="PF00271">
    <property type="entry name" value="Helicase_C"/>
    <property type="match status" value="1"/>
</dbReference>
<organism evidence="11 12">
    <name type="scientific">Citrifermentans bemidjiense (strain ATCC BAA-1014 / DSM 16622 / JCM 12645 / Bem)</name>
    <name type="common">Geobacter bemidjiensis</name>
    <dbReference type="NCBI Taxonomy" id="404380"/>
    <lineage>
        <taxon>Bacteria</taxon>
        <taxon>Pseudomonadati</taxon>
        <taxon>Thermodesulfobacteriota</taxon>
        <taxon>Desulfuromonadia</taxon>
        <taxon>Geobacterales</taxon>
        <taxon>Geobacteraceae</taxon>
        <taxon>Citrifermentans</taxon>
    </lineage>
</organism>
<dbReference type="SMART" id="SM00490">
    <property type="entry name" value="HELICc"/>
    <property type="match status" value="1"/>
</dbReference>
<dbReference type="InterPro" id="IPR001650">
    <property type="entry name" value="Helicase_C-like"/>
</dbReference>
<sequence length="1495" mass="168855">MPENVLKYFHPLIADWFRETLGEPTLVQSRAWSEVMQERHVLVTAPTGSGKTLAAFLWAINQLVTGAWPCGETRVLYVSPLKALNNDVRRNLTAPLFELRQHFAKHRVPFPDIGVMTRSGDTPGDERRRMLRHPPEILITTPESLNILLTSKGSRATLNGVATVILDEIHAVAGGKRGTHLITAVERLVLLSGEFQRIALSATVRPLETVADFVGGLRQVGREHVPRPISIVRGDRGKSFSLTISAPDEAGEKRAADELWPALTARFAEIIERHRSTLFFANSRRTTEKVTRLINELSGEELAYSHHGSLSREIRLAVEERLKRGELKAIVATNSLELGIDIGRLDSVVLIQTPRSISSAIQRIGRSGHGVGEVSSGMLFPTYGMDFVSAAVIARAIADGEIEEVRPVENPLDLLAQIVLSMALAETWQLDDLYDFLKGCYPYRNLSRQQFDLVIGMLEGRYADSHVPELRPRATVDRLEQTISTRPALSMLIYLEGGTIPERGYFELRLKESGAKIGELDEEFVWERRIGDTFALGAQVWQITEVTHSTVLVVPARKSQQIIPFWRAEELDRDFFYSEKIASFLQHCDERLGEPELIEELMQRHFMDRDAARALESYLKLQKESTNAPLPHRHHLLIEQFRDPAAGAETEQIILHTLWGNAVNRPFTFALTAAWEKRYGYPLQAFYNNDGIALLLPHDLEQPEHLLELVTPENIEPLLRESMEGTGYFGARFRENAGRALLLSRSNFKRRMPLWLNRLRSKKLLASVLRYRDFPVLLETWRSCLKDEFDLVNLKRLLEEIQDGSIYLTRVRTTKASPFAQGLIWQQTNKYVYEDDTLGGGRRSALGSDLPKEMALSAHLRPRLPAELVRLFEQKRQRLAAGYAPDSPRELIDWAKERLLIPFSEWPLLLEAVRRDSGLAEEELLPQIAGRLVALTLPKTEAPLVAAVEMIPELARAFALEKEELPWSPLAGDERMTALLQESLDRLWERNSLATDEGAEEEEPAAARSVARWLSYYGPIEVTRLQLTLGLSDQLLRDTLQTLEETGAMLIDQFTEAATEPQICDAVNLEALLRMLRRSRKPAFEALDLSRLPLFLATVQGLAAPGSSADDLRDRLEQLLGAPLSAPLWEEEVLPARLAPYFGAWLDSLMQSSDLLWFGCGPKRLSFAFPEDLDLFQIQERENAPLEPGAKPPSPLIPDPRGHYSLTAICLMSGLSPATVTKQLWQEAWSGELGNDSFAAVRMGILNRFELPQHAASHSRHLRRPSGNRWSRVQEGPGNWYLLPAQEGATDALEIEERNKDRVRVLLERYGILFRELLARELPPLQWSRLFRTLRIMEMSGEVLSGSFFTGIPGLQFISPEAYRQLERGMPTDAVYWLNAADPASLCGIGLDGLPYRLPARLPSTHLVYRGAELVLVSRRYGKELEIKVEPDDERLPEYLRFFHTLLSRDFNPLKRIQVERINGEPAASSPYAGALLSFGFQQAYSGLELWRKYS</sequence>
<evidence type="ECO:0000256" key="7">
    <source>
        <dbReference type="ARBA" id="ARBA00023204"/>
    </source>
</evidence>
<keyword evidence="3" id="KW-0378">Hydrolase</keyword>
<dbReference type="PROSITE" id="PS51194">
    <property type="entry name" value="HELICASE_CTER"/>
    <property type="match status" value="1"/>
</dbReference>
<dbReference type="eggNOG" id="COG1201">
    <property type="taxonomic scope" value="Bacteria"/>
</dbReference>
<dbReference type="InterPro" id="IPR055368">
    <property type="entry name" value="WH3_Lhr"/>
</dbReference>
<dbReference type="GO" id="GO:0004386">
    <property type="term" value="F:helicase activity"/>
    <property type="evidence" value="ECO:0007669"/>
    <property type="project" value="UniProtKB-KW"/>
</dbReference>
<dbReference type="CDD" id="cd18796">
    <property type="entry name" value="SF2_C_LHR"/>
    <property type="match status" value="1"/>
</dbReference>
<dbReference type="Pfam" id="PF23234">
    <property type="entry name" value="WHD_4th_Lhr"/>
    <property type="match status" value="1"/>
</dbReference>
<keyword evidence="2" id="KW-0227">DNA damage</keyword>
<name>B5E8L0_CITBB</name>
<dbReference type="SUPFAM" id="SSF52540">
    <property type="entry name" value="P-loop containing nucleoside triphosphate hydrolases"/>
    <property type="match status" value="1"/>
</dbReference>
<protein>
    <submittedName>
        <fullName evidence="11">ATP-dependent helicase Lhr</fullName>
    </submittedName>
</protein>
<feature type="domain" description="Helicase C-terminal" evidence="10">
    <location>
        <begin position="262"/>
        <end position="413"/>
    </location>
</feature>
<evidence type="ECO:0000256" key="1">
    <source>
        <dbReference type="ARBA" id="ARBA00022741"/>
    </source>
</evidence>
<reference evidence="11 12" key="1">
    <citation type="submission" date="2008-07" db="EMBL/GenBank/DDBJ databases">
        <title>Complete sequence of Geobacter bemidjiensis BEM.</title>
        <authorList>
            <consortium name="US DOE Joint Genome Institute"/>
            <person name="Lucas S."/>
            <person name="Copeland A."/>
            <person name="Lapidus A."/>
            <person name="Glavina del Rio T."/>
            <person name="Dalin E."/>
            <person name="Tice H."/>
            <person name="Bruce D."/>
            <person name="Goodwin L."/>
            <person name="Pitluck S."/>
            <person name="Kiss H."/>
            <person name="Brettin T."/>
            <person name="Detter J.C."/>
            <person name="Han C."/>
            <person name="Kuske C.R."/>
            <person name="Schmutz J."/>
            <person name="Larimer F."/>
            <person name="Land M."/>
            <person name="Hauser L."/>
            <person name="Kyrpides N."/>
            <person name="Lykidis A."/>
            <person name="Lovley D."/>
            <person name="Richardson P."/>
        </authorList>
    </citation>
    <scope>NUCLEOTIDE SEQUENCE [LARGE SCALE GENOMIC DNA]</scope>
    <source>
        <strain evidence="12">ATCC BAA-1014 / DSM 16622 / JCM 12645 / Bem</strain>
    </source>
</reference>
<dbReference type="PROSITE" id="PS51192">
    <property type="entry name" value="HELICASE_ATP_BIND_1"/>
    <property type="match status" value="1"/>
</dbReference>
<evidence type="ECO:0000256" key="4">
    <source>
        <dbReference type="ARBA" id="ARBA00022806"/>
    </source>
</evidence>
<accession>B5E8L0</accession>
<dbReference type="PANTHER" id="PTHR47962">
    <property type="entry name" value="ATP-DEPENDENT HELICASE LHR-RELATED-RELATED"/>
    <property type="match status" value="1"/>
</dbReference>
<dbReference type="Pfam" id="PF19306">
    <property type="entry name" value="WHD_Lhr"/>
    <property type="match status" value="1"/>
</dbReference>
<evidence type="ECO:0000256" key="2">
    <source>
        <dbReference type="ARBA" id="ARBA00022763"/>
    </source>
</evidence>
<dbReference type="GO" id="GO:0016887">
    <property type="term" value="F:ATP hydrolysis activity"/>
    <property type="evidence" value="ECO:0007669"/>
    <property type="project" value="TreeGrafter"/>
</dbReference>
<dbReference type="InterPro" id="IPR055367">
    <property type="entry name" value="WH4_Lhr"/>
</dbReference>
<evidence type="ECO:0000259" key="9">
    <source>
        <dbReference type="PROSITE" id="PS51192"/>
    </source>
</evidence>
<dbReference type="GO" id="GO:0003677">
    <property type="term" value="F:DNA binding"/>
    <property type="evidence" value="ECO:0007669"/>
    <property type="project" value="UniProtKB-KW"/>
</dbReference>
<dbReference type="GO" id="GO:0005524">
    <property type="term" value="F:ATP binding"/>
    <property type="evidence" value="ECO:0007669"/>
    <property type="project" value="UniProtKB-KW"/>
</dbReference>
<dbReference type="PANTHER" id="PTHR47962:SF5">
    <property type="entry name" value="ATP-DEPENDENT HELICASE LHR-RELATED"/>
    <property type="match status" value="1"/>
</dbReference>
<evidence type="ECO:0000259" key="10">
    <source>
        <dbReference type="PROSITE" id="PS51194"/>
    </source>
</evidence>
<dbReference type="GO" id="GO:0006281">
    <property type="term" value="P:DNA repair"/>
    <property type="evidence" value="ECO:0007669"/>
    <property type="project" value="UniProtKB-KW"/>
</dbReference>
<dbReference type="Gene3D" id="3.40.50.300">
    <property type="entry name" value="P-loop containing nucleotide triphosphate hydrolases"/>
    <property type="match status" value="2"/>
</dbReference>
<dbReference type="InterPro" id="IPR027417">
    <property type="entry name" value="P-loop_NTPase"/>
</dbReference>
<dbReference type="InterPro" id="IPR014001">
    <property type="entry name" value="Helicase_ATP-bd"/>
</dbReference>
<keyword evidence="5" id="KW-0067">ATP-binding</keyword>
<keyword evidence="4 11" id="KW-0347">Helicase</keyword>
<evidence type="ECO:0000256" key="8">
    <source>
        <dbReference type="ARBA" id="ARBA00023235"/>
    </source>
</evidence>
<dbReference type="InterPro" id="IPR011545">
    <property type="entry name" value="DEAD/DEAH_box_helicase_dom"/>
</dbReference>
<dbReference type="InterPro" id="IPR013701">
    <property type="entry name" value="Lhr-like_DEAD/DEAH_assoc"/>
</dbReference>
<proteinExistence type="predicted"/>
<keyword evidence="12" id="KW-1185">Reference proteome</keyword>
<dbReference type="EMBL" id="CP001124">
    <property type="protein sequence ID" value="ACH38595.1"/>
    <property type="molecule type" value="Genomic_DNA"/>
</dbReference>
<reference evidence="11 12" key="2">
    <citation type="journal article" date="2010" name="BMC Genomics">
        <title>The genome of Geobacter bemidjiensis, exemplar for the subsurface clade of Geobacter species that predominate in Fe(III)-reducing subsurface environments.</title>
        <authorList>
            <person name="Aklujkar M."/>
            <person name="Young N.D."/>
            <person name="Holmes D."/>
            <person name="Chavan M."/>
            <person name="Risso C."/>
            <person name="Kiss H.E."/>
            <person name="Han C.S."/>
            <person name="Land M.L."/>
            <person name="Lovley D.R."/>
        </authorList>
    </citation>
    <scope>NUCLEOTIDE SEQUENCE [LARGE SCALE GENOMIC DNA]</scope>
    <source>
        <strain evidence="12">ATCC BAA-1014 / DSM 16622 / JCM 12645 / Bem</strain>
    </source>
</reference>
<keyword evidence="6" id="KW-0238">DNA-binding</keyword>
<evidence type="ECO:0000256" key="3">
    <source>
        <dbReference type="ARBA" id="ARBA00022801"/>
    </source>
</evidence>
<dbReference type="Pfam" id="PF23235">
    <property type="entry name" value="WHD_3rd_Lhr"/>
    <property type="match status" value="1"/>
</dbReference>
<dbReference type="KEGG" id="gbm:Gbem_1577"/>
<dbReference type="OrthoDB" id="9815222at2"/>
<evidence type="ECO:0000256" key="6">
    <source>
        <dbReference type="ARBA" id="ARBA00023125"/>
    </source>
</evidence>